<sequence length="121" mass="13155">MEKKELTCIGCPMGCSLMIELNENVPVKVTGNACKIGETYAVKECTNPTRIVTTTVKVVGGKYPTVSVKTSKDIPKDKIFECLKALKDLTVHAPVHVGDIIYENILGTGVNIVATRNVENY</sequence>
<dbReference type="OrthoDB" id="9811531at2"/>
<dbReference type="AlphaFoldDB" id="A0A7C8HDB6"/>
<proteinExistence type="predicted"/>
<dbReference type="InterPro" id="IPR036593">
    <property type="entry name" value="CPE0013-like_sf"/>
</dbReference>
<dbReference type="PANTHER" id="PTHR39450">
    <property type="entry name" value="MOLYBDOPTERIN OXIDOREDUCTASE, 4FE-4S CLUSTER-BINDING SUBUNIT"/>
    <property type="match status" value="1"/>
</dbReference>
<comment type="caution">
    <text evidence="1">The sequence shown here is derived from an EMBL/GenBank/DDBJ whole genome shotgun (WGS) entry which is preliminary data.</text>
</comment>
<evidence type="ECO:0000313" key="1">
    <source>
        <dbReference type="EMBL" id="KAE9630223.1"/>
    </source>
</evidence>
<accession>A0A7C8HDB6</accession>
<dbReference type="Proteomes" id="UP000483018">
    <property type="component" value="Unassembled WGS sequence"/>
</dbReference>
<dbReference type="PANTHER" id="PTHR39450:SF1">
    <property type="entry name" value="DUF1667 DOMAIN-CONTAINING PROTEIN"/>
    <property type="match status" value="1"/>
</dbReference>
<dbReference type="EMBL" id="WSLF01000015">
    <property type="protein sequence ID" value="KAE9630223.1"/>
    <property type="molecule type" value="Genomic_DNA"/>
</dbReference>
<dbReference type="Gene3D" id="3.10.530.10">
    <property type="entry name" value="CPE0013-like"/>
    <property type="match status" value="1"/>
</dbReference>
<dbReference type="RefSeq" id="WP_158741481.1">
    <property type="nucleotide sequence ID" value="NZ_JAFBEP010000010.1"/>
</dbReference>
<organism evidence="1 2">
    <name type="scientific">Defluviitalea raffinosedens</name>
    <dbReference type="NCBI Taxonomy" id="1450156"/>
    <lineage>
        <taxon>Bacteria</taxon>
        <taxon>Bacillati</taxon>
        <taxon>Bacillota</taxon>
        <taxon>Clostridia</taxon>
        <taxon>Lachnospirales</taxon>
        <taxon>Defluviitaleaceae</taxon>
        <taxon>Defluviitalea</taxon>
    </lineage>
</organism>
<dbReference type="SUPFAM" id="SSF160148">
    <property type="entry name" value="CPE0013-like"/>
    <property type="match status" value="1"/>
</dbReference>
<reference evidence="1 2" key="1">
    <citation type="submission" date="2019-12" db="EMBL/GenBank/DDBJ databases">
        <title>Defluviitalea raffinosedens, isolated from a biogas fermenter, genome sequencing and characterization.</title>
        <authorList>
            <person name="Rettenmaier R."/>
            <person name="Schneider M."/>
            <person name="Neuhaus K."/>
            <person name="Liebl W."/>
            <person name="Zverlov V."/>
        </authorList>
    </citation>
    <scope>NUCLEOTIDE SEQUENCE [LARGE SCALE GENOMIC DNA]</scope>
    <source>
        <strain evidence="1 2">249c-K6</strain>
    </source>
</reference>
<dbReference type="InterPro" id="IPR012460">
    <property type="entry name" value="DUF1667"/>
</dbReference>
<gene>
    <name evidence="1" type="ORF">GND95_12440</name>
</gene>
<protein>
    <submittedName>
        <fullName evidence="1">DUF1667 domain-containing protein</fullName>
    </submittedName>
</protein>
<name>A0A7C8HDB6_9FIRM</name>
<evidence type="ECO:0000313" key="2">
    <source>
        <dbReference type="Proteomes" id="UP000483018"/>
    </source>
</evidence>
<dbReference type="Pfam" id="PF07892">
    <property type="entry name" value="DUF1667"/>
    <property type="match status" value="1"/>
</dbReference>
<keyword evidence="2" id="KW-1185">Reference proteome</keyword>